<dbReference type="GO" id="GO:0005886">
    <property type="term" value="C:plasma membrane"/>
    <property type="evidence" value="ECO:0007669"/>
    <property type="project" value="TreeGrafter"/>
</dbReference>
<feature type="non-terminal residue" evidence="2">
    <location>
        <position position="245"/>
    </location>
</feature>
<comment type="caution">
    <text evidence="2">The sequence shown here is derived from an EMBL/GenBank/DDBJ whole genome shotgun (WGS) entry which is preliminary data.</text>
</comment>
<dbReference type="GO" id="GO:0008658">
    <property type="term" value="F:penicillin binding"/>
    <property type="evidence" value="ECO:0007669"/>
    <property type="project" value="InterPro"/>
</dbReference>
<dbReference type="InterPro" id="IPR001460">
    <property type="entry name" value="PCN-bd_Tpept"/>
</dbReference>
<dbReference type="PANTHER" id="PTHR30627">
    <property type="entry name" value="PEPTIDOGLYCAN D,D-TRANSPEPTIDASE"/>
    <property type="match status" value="1"/>
</dbReference>
<evidence type="ECO:0000259" key="1">
    <source>
        <dbReference type="Pfam" id="PF00905"/>
    </source>
</evidence>
<dbReference type="InterPro" id="IPR050515">
    <property type="entry name" value="Beta-lactam/transpept"/>
</dbReference>
<gene>
    <name evidence="2" type="ORF">S01H1_71113</name>
</gene>
<name>X0YQB0_9ZZZZ</name>
<sequence>GLNSPLDLPVALQVSSDTYFYRLGAKFFETGAQQPLQDMARTFGFGRRTGIDLPSESPGLLPTVRWKKQAFKDSEFPLDRSWKPGDSINLSVGQGNLLVTPLQMAVSYAGVATGEVPTPVLGRRVLDGSGAALRSFTATQTAKPVAASAASLEPIREGLRLAANESGGTSSAIFAPIPDEFTVAGKTGTAEQVGGEDHSWYVGYAPADAPEVVVSVIIERGGTGADAAAPAVCDSVAAALGFDAS</sequence>
<feature type="non-terminal residue" evidence="2">
    <location>
        <position position="1"/>
    </location>
</feature>
<organism evidence="2">
    <name type="scientific">marine sediment metagenome</name>
    <dbReference type="NCBI Taxonomy" id="412755"/>
    <lineage>
        <taxon>unclassified sequences</taxon>
        <taxon>metagenomes</taxon>
        <taxon>ecological metagenomes</taxon>
    </lineage>
</organism>
<dbReference type="SUPFAM" id="SSF56601">
    <property type="entry name" value="beta-lactamase/transpeptidase-like"/>
    <property type="match status" value="1"/>
</dbReference>
<feature type="domain" description="Penicillin-binding protein transpeptidase" evidence="1">
    <location>
        <begin position="5"/>
        <end position="231"/>
    </location>
</feature>
<evidence type="ECO:0000313" key="2">
    <source>
        <dbReference type="EMBL" id="GAG38911.1"/>
    </source>
</evidence>
<dbReference type="PANTHER" id="PTHR30627:SF2">
    <property type="entry name" value="PEPTIDOGLYCAN D,D-TRANSPEPTIDASE MRDA"/>
    <property type="match status" value="1"/>
</dbReference>
<dbReference type="GO" id="GO:0071972">
    <property type="term" value="F:peptidoglycan L,D-transpeptidase activity"/>
    <property type="evidence" value="ECO:0007669"/>
    <property type="project" value="TreeGrafter"/>
</dbReference>
<dbReference type="InterPro" id="IPR012338">
    <property type="entry name" value="Beta-lactam/transpept-like"/>
</dbReference>
<dbReference type="AlphaFoldDB" id="X0YQB0"/>
<dbReference type="GO" id="GO:0071555">
    <property type="term" value="P:cell wall organization"/>
    <property type="evidence" value="ECO:0007669"/>
    <property type="project" value="TreeGrafter"/>
</dbReference>
<protein>
    <recommendedName>
        <fullName evidence="1">Penicillin-binding protein transpeptidase domain-containing protein</fullName>
    </recommendedName>
</protein>
<dbReference type="EMBL" id="BARS01047334">
    <property type="protein sequence ID" value="GAG38911.1"/>
    <property type="molecule type" value="Genomic_DNA"/>
</dbReference>
<reference evidence="2" key="1">
    <citation type="journal article" date="2014" name="Front. Microbiol.">
        <title>High frequency of phylogenetically diverse reductive dehalogenase-homologous genes in deep subseafloor sedimentary metagenomes.</title>
        <authorList>
            <person name="Kawai M."/>
            <person name="Futagami T."/>
            <person name="Toyoda A."/>
            <person name="Takaki Y."/>
            <person name="Nishi S."/>
            <person name="Hori S."/>
            <person name="Arai W."/>
            <person name="Tsubouchi T."/>
            <person name="Morono Y."/>
            <person name="Uchiyama I."/>
            <person name="Ito T."/>
            <person name="Fujiyama A."/>
            <person name="Inagaki F."/>
            <person name="Takami H."/>
        </authorList>
    </citation>
    <scope>NUCLEOTIDE SEQUENCE</scope>
    <source>
        <strain evidence="2">Expedition CK06-06</strain>
    </source>
</reference>
<proteinExistence type="predicted"/>
<dbReference type="Pfam" id="PF00905">
    <property type="entry name" value="Transpeptidase"/>
    <property type="match status" value="1"/>
</dbReference>
<accession>X0YQB0</accession>
<dbReference type="Gene3D" id="3.40.710.10">
    <property type="entry name" value="DD-peptidase/beta-lactamase superfamily"/>
    <property type="match status" value="1"/>
</dbReference>